<reference evidence="7" key="1">
    <citation type="submission" date="2023-03" db="EMBL/GenBank/DDBJ databases">
        <title>Massive genome expansion in bonnet fungi (Mycena s.s.) driven by repeated elements and novel gene families across ecological guilds.</title>
        <authorList>
            <consortium name="Lawrence Berkeley National Laboratory"/>
            <person name="Harder C.B."/>
            <person name="Miyauchi S."/>
            <person name="Viragh M."/>
            <person name="Kuo A."/>
            <person name="Thoen E."/>
            <person name="Andreopoulos B."/>
            <person name="Lu D."/>
            <person name="Skrede I."/>
            <person name="Drula E."/>
            <person name="Henrissat B."/>
            <person name="Morin E."/>
            <person name="Kohler A."/>
            <person name="Barry K."/>
            <person name="LaButti K."/>
            <person name="Morin E."/>
            <person name="Salamov A."/>
            <person name="Lipzen A."/>
            <person name="Mereny Z."/>
            <person name="Hegedus B."/>
            <person name="Baldrian P."/>
            <person name="Stursova M."/>
            <person name="Weitz H."/>
            <person name="Taylor A."/>
            <person name="Grigoriev I.V."/>
            <person name="Nagy L.G."/>
            <person name="Martin F."/>
            <person name="Kauserud H."/>
        </authorList>
    </citation>
    <scope>NUCLEOTIDE SEQUENCE</scope>
    <source>
        <strain evidence="7">9144</strain>
    </source>
</reference>
<keyword evidence="4 6" id="KW-1133">Transmembrane helix</keyword>
<comment type="caution">
    <text evidence="7">The sequence shown here is derived from an EMBL/GenBank/DDBJ whole genome shotgun (WGS) entry which is preliminary data.</text>
</comment>
<comment type="subcellular location">
    <subcellularLocation>
        <location evidence="1">Membrane</location>
        <topology evidence="1">Multi-pass membrane protein</topology>
    </subcellularLocation>
</comment>
<evidence type="ECO:0000256" key="5">
    <source>
        <dbReference type="ARBA" id="ARBA00023136"/>
    </source>
</evidence>
<evidence type="ECO:0000313" key="7">
    <source>
        <dbReference type="EMBL" id="KAJ7228430.1"/>
    </source>
</evidence>
<proteinExistence type="inferred from homology"/>
<dbReference type="InterPro" id="IPR002794">
    <property type="entry name" value="DUF92_TMEM19"/>
</dbReference>
<evidence type="ECO:0000256" key="1">
    <source>
        <dbReference type="ARBA" id="ARBA00004141"/>
    </source>
</evidence>
<dbReference type="PANTHER" id="PTHR13353:SF5">
    <property type="entry name" value="TRANSMEMBRANE PROTEIN 19"/>
    <property type="match status" value="1"/>
</dbReference>
<evidence type="ECO:0000256" key="3">
    <source>
        <dbReference type="ARBA" id="ARBA00022692"/>
    </source>
</evidence>
<evidence type="ECO:0000313" key="8">
    <source>
        <dbReference type="Proteomes" id="UP001219525"/>
    </source>
</evidence>
<gene>
    <name evidence="7" type="ORF">GGX14DRAFT_413150</name>
</gene>
<keyword evidence="8" id="KW-1185">Reference proteome</keyword>
<feature type="transmembrane region" description="Helical" evidence="6">
    <location>
        <begin position="205"/>
        <end position="232"/>
    </location>
</feature>
<organism evidence="7 8">
    <name type="scientific">Mycena pura</name>
    <dbReference type="NCBI Taxonomy" id="153505"/>
    <lineage>
        <taxon>Eukaryota</taxon>
        <taxon>Fungi</taxon>
        <taxon>Dikarya</taxon>
        <taxon>Basidiomycota</taxon>
        <taxon>Agaricomycotina</taxon>
        <taxon>Agaricomycetes</taxon>
        <taxon>Agaricomycetidae</taxon>
        <taxon>Agaricales</taxon>
        <taxon>Marasmiineae</taxon>
        <taxon>Mycenaceae</taxon>
        <taxon>Mycena</taxon>
    </lineage>
</organism>
<accession>A0AAD6YSP3</accession>
<evidence type="ECO:0000256" key="2">
    <source>
        <dbReference type="ARBA" id="ARBA00009012"/>
    </source>
</evidence>
<dbReference type="Proteomes" id="UP001219525">
    <property type="component" value="Unassembled WGS sequence"/>
</dbReference>
<dbReference type="PANTHER" id="PTHR13353">
    <property type="entry name" value="TRANSMEMBRANE PROTEIN 19"/>
    <property type="match status" value="1"/>
</dbReference>
<evidence type="ECO:0000256" key="6">
    <source>
        <dbReference type="SAM" id="Phobius"/>
    </source>
</evidence>
<dbReference type="AlphaFoldDB" id="A0AAD6YSP3"/>
<feature type="transmembrane region" description="Helical" evidence="6">
    <location>
        <begin position="94"/>
        <end position="115"/>
    </location>
</feature>
<evidence type="ECO:0000256" key="4">
    <source>
        <dbReference type="ARBA" id="ARBA00022989"/>
    </source>
</evidence>
<name>A0AAD6YSP3_9AGAR</name>
<sequence>MPRISVISVLLPTLLAAHGLRKKSLSLGGALTAFVAGFMMISGSTGTAGQDLGLKVWAVSLIGFYLLGSRATKYGKERKKVLEAGYHDYGNRSAWQVLSNSFSAVVACFAWNLLFVPQGVHMWIMGALTAGALKVPSDLMRPYGDDWCPLSKDVSGGWSRALLFAALGHFACCLGDTLASELGILSSSPPRLVTTWKPVPPGTNGGVSAGGTLASLTGGIIMGLMMSICLILENSACRGAWVSLSKDLILWGALGGLGGSGIDSLLGATIQMTRYDDERKLVVDDAAESDGKLKVIGGLNILTNNQVNVVSSVCSAIIIGLLA</sequence>
<protein>
    <submittedName>
        <fullName evidence="7">Integral membrane protein DUF92-domain-containing protein</fullName>
    </submittedName>
</protein>
<keyword evidence="3 6" id="KW-0812">Transmembrane</keyword>
<dbReference type="GO" id="GO:0016020">
    <property type="term" value="C:membrane"/>
    <property type="evidence" value="ECO:0007669"/>
    <property type="project" value="UniProtKB-SubCell"/>
</dbReference>
<comment type="similarity">
    <text evidence="2">Belongs to the TMEM19 family.</text>
</comment>
<dbReference type="Pfam" id="PF01940">
    <property type="entry name" value="DUF92"/>
    <property type="match status" value="1"/>
</dbReference>
<keyword evidence="5 6" id="KW-0472">Membrane</keyword>
<dbReference type="EMBL" id="JARJCW010000002">
    <property type="protein sequence ID" value="KAJ7228430.1"/>
    <property type="molecule type" value="Genomic_DNA"/>
</dbReference>
<feature type="transmembrane region" description="Helical" evidence="6">
    <location>
        <begin position="29"/>
        <end position="49"/>
    </location>
</feature>